<organism evidence="2 3">
    <name type="scientific">Cohnella herbarum</name>
    <dbReference type="NCBI Taxonomy" id="2728023"/>
    <lineage>
        <taxon>Bacteria</taxon>
        <taxon>Bacillati</taxon>
        <taxon>Bacillota</taxon>
        <taxon>Bacilli</taxon>
        <taxon>Bacillales</taxon>
        <taxon>Paenibacillaceae</taxon>
        <taxon>Cohnella</taxon>
    </lineage>
</organism>
<dbReference type="AlphaFoldDB" id="A0A7Z2VID3"/>
<protein>
    <submittedName>
        <fullName evidence="2">Uncharacterized protein</fullName>
    </submittedName>
</protein>
<keyword evidence="3" id="KW-1185">Reference proteome</keyword>
<evidence type="ECO:0000256" key="1">
    <source>
        <dbReference type="SAM" id="SignalP"/>
    </source>
</evidence>
<keyword evidence="1" id="KW-0732">Signal</keyword>
<dbReference type="RefSeq" id="WP_169279737.1">
    <property type="nucleotide sequence ID" value="NZ_CP051680.1"/>
</dbReference>
<evidence type="ECO:0000313" key="2">
    <source>
        <dbReference type="EMBL" id="QJD83445.1"/>
    </source>
</evidence>
<sequence>MIVIALALFLAVPNVTSAVPQVVGGSKEENQKLEQSKKLARYVKEYQKKNA</sequence>
<name>A0A7Z2VID3_9BACL</name>
<dbReference type="Proteomes" id="UP000502248">
    <property type="component" value="Chromosome"/>
</dbReference>
<dbReference type="EMBL" id="CP051680">
    <property type="protein sequence ID" value="QJD83445.1"/>
    <property type="molecule type" value="Genomic_DNA"/>
</dbReference>
<proteinExistence type="predicted"/>
<feature type="signal peptide" evidence="1">
    <location>
        <begin position="1"/>
        <end position="18"/>
    </location>
</feature>
<evidence type="ECO:0000313" key="3">
    <source>
        <dbReference type="Proteomes" id="UP000502248"/>
    </source>
</evidence>
<accession>A0A7Z2VID3</accession>
<reference evidence="2 3" key="1">
    <citation type="submission" date="2020-04" db="EMBL/GenBank/DDBJ databases">
        <title>Genome sequencing of novel species.</title>
        <authorList>
            <person name="Heo J."/>
            <person name="Kim S.-J."/>
            <person name="Kim J.-S."/>
            <person name="Hong S.-B."/>
            <person name="Kwon S.-W."/>
        </authorList>
    </citation>
    <scope>NUCLEOTIDE SEQUENCE [LARGE SCALE GENOMIC DNA]</scope>
    <source>
        <strain evidence="2 3">MFER-1</strain>
    </source>
</reference>
<gene>
    <name evidence="2" type="ORF">HH215_09805</name>
</gene>
<dbReference type="KEGG" id="cheb:HH215_09805"/>
<feature type="chain" id="PRO_5031337427" evidence="1">
    <location>
        <begin position="19"/>
        <end position="51"/>
    </location>
</feature>